<organism evidence="1 2">
    <name type="scientific">Dendrothele bispora (strain CBS 962.96)</name>
    <dbReference type="NCBI Taxonomy" id="1314807"/>
    <lineage>
        <taxon>Eukaryota</taxon>
        <taxon>Fungi</taxon>
        <taxon>Dikarya</taxon>
        <taxon>Basidiomycota</taxon>
        <taxon>Agaricomycotina</taxon>
        <taxon>Agaricomycetes</taxon>
        <taxon>Agaricomycetidae</taxon>
        <taxon>Agaricales</taxon>
        <taxon>Agaricales incertae sedis</taxon>
        <taxon>Dendrothele</taxon>
    </lineage>
</organism>
<evidence type="ECO:0000313" key="2">
    <source>
        <dbReference type="Proteomes" id="UP000297245"/>
    </source>
</evidence>
<dbReference type="Pfam" id="PF18759">
    <property type="entry name" value="Plavaka"/>
    <property type="match status" value="1"/>
</dbReference>
<evidence type="ECO:0000313" key="1">
    <source>
        <dbReference type="EMBL" id="THU78905.1"/>
    </source>
</evidence>
<sequence>MRGTGSTAFSDLLAIDGVDELLGLSYRNSNELNSIIDKSIPSRRPAFYREEVVVAGKAFDLYKRDIMECVRALYGNPDHCQYLCFAPERHYADADKTINLYHDFHTGRWWWATQKALEQDKPGATIIPLIISSDKTQVTLFRNKSAYPVYLTIGNLPKEIRRRPSHQGQILLAYLPTTRLEHIKNKAARRRTITNLFHACMSHLVEPLKEAGLEGVVMQSGDGVKRRCHPILAVYVGDYPEQVLVTGVFSGDCSSCEAERDELDVYPCTACRRKFRDVVDVIKQVDSESWAKLCLEANIKPVQHPFWVDLPYVDIFRSITPDILHHLLYQGVMKHLIAWLTDICGKEEIDARVRRLPPNHSIRIFHKGITTLSRVSGTEHKQMCSFILGVVTDIPSLTTLQSNTLLAATRSLLDFLYLACYPVHSDISLSSLDEALGNFHANRHIFVELGIREHFNLPKLHFLAHYTDAIKLYGTTDNYNTEATERLHIDFAKDAYRASNHKDEFSQMTRWLERREKIMYHSKYIDWRFSSGISNSDAPISKGTLTDLRCIYTQKTTRFPTTRSVSFAKIEDTSLKGYGATQFTIALKRFITQFNQPDLSPAQIDDWAHFVVLPFRTLPVWHKIKFVNEELYGNETLDSVSAHPRRVSSDGKVVKCSQFDAALIKVRGEANSSDLDDMRIGRIRVIFSLPTESSDALIPPNLSLPSHLAYVEWYTKFNQNPEPYTKLYRIKPETDHNGSPAASIIPIDKIRRSVHLFPKWGGAVPSEWTSETVLDACPSFLVSSFKDRQTYFNLAQ</sequence>
<protein>
    <submittedName>
        <fullName evidence="1">Uncharacterized protein</fullName>
    </submittedName>
</protein>
<dbReference type="EMBL" id="ML180112">
    <property type="protein sequence ID" value="THU78905.1"/>
    <property type="molecule type" value="Genomic_DNA"/>
</dbReference>
<dbReference type="OrthoDB" id="3252362at2759"/>
<dbReference type="InterPro" id="IPR041078">
    <property type="entry name" value="Plavaka"/>
</dbReference>
<keyword evidence="2" id="KW-1185">Reference proteome</keyword>
<name>A0A4V6T4Y0_DENBC</name>
<dbReference type="Proteomes" id="UP000297245">
    <property type="component" value="Unassembled WGS sequence"/>
</dbReference>
<proteinExistence type="predicted"/>
<gene>
    <name evidence="1" type="ORF">K435DRAFT_699108</name>
</gene>
<accession>A0A4V6T4Y0</accession>
<dbReference type="AlphaFoldDB" id="A0A4V6T4Y0"/>
<reference evidence="1 2" key="1">
    <citation type="journal article" date="2019" name="Nat. Ecol. Evol.">
        <title>Megaphylogeny resolves global patterns of mushroom evolution.</title>
        <authorList>
            <person name="Varga T."/>
            <person name="Krizsan K."/>
            <person name="Foldi C."/>
            <person name="Dima B."/>
            <person name="Sanchez-Garcia M."/>
            <person name="Sanchez-Ramirez S."/>
            <person name="Szollosi G.J."/>
            <person name="Szarkandi J.G."/>
            <person name="Papp V."/>
            <person name="Albert L."/>
            <person name="Andreopoulos W."/>
            <person name="Angelini C."/>
            <person name="Antonin V."/>
            <person name="Barry K.W."/>
            <person name="Bougher N.L."/>
            <person name="Buchanan P."/>
            <person name="Buyck B."/>
            <person name="Bense V."/>
            <person name="Catcheside P."/>
            <person name="Chovatia M."/>
            <person name="Cooper J."/>
            <person name="Damon W."/>
            <person name="Desjardin D."/>
            <person name="Finy P."/>
            <person name="Geml J."/>
            <person name="Haridas S."/>
            <person name="Hughes K."/>
            <person name="Justo A."/>
            <person name="Karasinski D."/>
            <person name="Kautmanova I."/>
            <person name="Kiss B."/>
            <person name="Kocsube S."/>
            <person name="Kotiranta H."/>
            <person name="LaButti K.M."/>
            <person name="Lechner B.E."/>
            <person name="Liimatainen K."/>
            <person name="Lipzen A."/>
            <person name="Lukacs Z."/>
            <person name="Mihaltcheva S."/>
            <person name="Morgado L.N."/>
            <person name="Niskanen T."/>
            <person name="Noordeloos M.E."/>
            <person name="Ohm R.A."/>
            <person name="Ortiz-Santana B."/>
            <person name="Ovrebo C."/>
            <person name="Racz N."/>
            <person name="Riley R."/>
            <person name="Savchenko A."/>
            <person name="Shiryaev A."/>
            <person name="Soop K."/>
            <person name="Spirin V."/>
            <person name="Szebenyi C."/>
            <person name="Tomsovsky M."/>
            <person name="Tulloss R.E."/>
            <person name="Uehling J."/>
            <person name="Grigoriev I.V."/>
            <person name="Vagvolgyi C."/>
            <person name="Papp T."/>
            <person name="Martin F.M."/>
            <person name="Miettinen O."/>
            <person name="Hibbett D.S."/>
            <person name="Nagy L.G."/>
        </authorList>
    </citation>
    <scope>NUCLEOTIDE SEQUENCE [LARGE SCALE GENOMIC DNA]</scope>
    <source>
        <strain evidence="1 2">CBS 962.96</strain>
    </source>
</reference>